<reference evidence="1" key="1">
    <citation type="journal article" date="2013" name="Proc. Natl. Acad. Sci. U.S.A.">
        <title>Mapping gene clusters within arrayed metagenomic libraries to expand the structural diversity of biomedically relevant natural products.</title>
        <authorList>
            <person name="Owen J.G."/>
            <person name="Reddy B.V."/>
            <person name="Ternei M.A."/>
            <person name="Charlop-Powers Z."/>
            <person name="Calle P.Y."/>
            <person name="Kim J.H."/>
            <person name="Brady S.F."/>
        </authorList>
    </citation>
    <scope>NUCLEOTIDE SEQUENCE</scope>
</reference>
<dbReference type="AlphaFoldDB" id="S5TV81"/>
<name>S5TV81_9BACT</name>
<evidence type="ECO:0000313" key="1">
    <source>
        <dbReference type="EMBL" id="AGS49911.1"/>
    </source>
</evidence>
<proteinExistence type="predicted"/>
<organism evidence="1">
    <name type="scientific">uncultured bacterium esnapd22</name>
    <dbReference type="NCBI Taxonomy" id="1366604"/>
    <lineage>
        <taxon>Bacteria</taxon>
        <taxon>environmental samples</taxon>
    </lineage>
</organism>
<protein>
    <submittedName>
        <fullName evidence="1">Uncharacterized protein</fullName>
    </submittedName>
</protein>
<sequence>MVIDPQGERVCITVYKRGAMEVVRRLAA</sequence>
<accession>S5TV81</accession>
<dbReference type="EMBL" id="KF264562">
    <property type="protein sequence ID" value="AGS49911.1"/>
    <property type="molecule type" value="Genomic_DNA"/>
</dbReference>